<dbReference type="PANTHER" id="PTHR33164">
    <property type="entry name" value="TRANSCRIPTIONAL REGULATOR, MARR FAMILY"/>
    <property type="match status" value="1"/>
</dbReference>
<dbReference type="SUPFAM" id="SSF46785">
    <property type="entry name" value="Winged helix' DNA-binding domain"/>
    <property type="match status" value="1"/>
</dbReference>
<reference evidence="3 4" key="1">
    <citation type="submission" date="2016-01" db="EMBL/GenBank/DDBJ databases">
        <title>Streptomyces amritsarensis strain MTCC 11845 genome sequencing and assembly.</title>
        <authorList>
            <person name="Sharma D."/>
            <person name="Nair G.R."/>
            <person name="Kaur G."/>
            <person name="Manhas R.K."/>
            <person name="Mayilraj S."/>
        </authorList>
    </citation>
    <scope>NUCLEOTIDE SEQUENCE [LARGE SCALE GENOMIC DNA]</scope>
    <source>
        <strain evidence="3 4">MTCC 11845</strain>
    </source>
</reference>
<dbReference type="PANTHER" id="PTHR33164:SF43">
    <property type="entry name" value="HTH-TYPE TRANSCRIPTIONAL REPRESSOR YETL"/>
    <property type="match status" value="1"/>
</dbReference>
<evidence type="ECO:0000313" key="3">
    <source>
        <dbReference type="EMBL" id="OLZ53863.1"/>
    </source>
</evidence>
<dbReference type="PROSITE" id="PS50995">
    <property type="entry name" value="HTH_MARR_2"/>
    <property type="match status" value="1"/>
</dbReference>
<organism evidence="3 4">
    <name type="scientific">Streptomyces amritsarensis</name>
    <dbReference type="NCBI Taxonomy" id="681158"/>
    <lineage>
        <taxon>Bacteria</taxon>
        <taxon>Bacillati</taxon>
        <taxon>Actinomycetota</taxon>
        <taxon>Actinomycetes</taxon>
        <taxon>Kitasatosporales</taxon>
        <taxon>Streptomycetaceae</taxon>
        <taxon>Streptomyces</taxon>
    </lineage>
</organism>
<dbReference type="Pfam" id="PF12802">
    <property type="entry name" value="MarR_2"/>
    <property type="match status" value="1"/>
</dbReference>
<keyword evidence="4" id="KW-1185">Reference proteome</keyword>
<feature type="region of interest" description="Disordered" evidence="1">
    <location>
        <begin position="153"/>
        <end position="179"/>
    </location>
</feature>
<gene>
    <name evidence="3" type="ORF">AVW11_31240</name>
</gene>
<evidence type="ECO:0000256" key="1">
    <source>
        <dbReference type="SAM" id="MobiDB-lite"/>
    </source>
</evidence>
<dbReference type="InterPro" id="IPR000835">
    <property type="entry name" value="HTH_MarR-typ"/>
</dbReference>
<name>A0ABX3FWS8_9ACTN</name>
<dbReference type="EMBL" id="MQUR01000112">
    <property type="protein sequence ID" value="OLZ53863.1"/>
    <property type="molecule type" value="Genomic_DNA"/>
</dbReference>
<dbReference type="Gene3D" id="1.10.10.10">
    <property type="entry name" value="Winged helix-like DNA-binding domain superfamily/Winged helix DNA-binding domain"/>
    <property type="match status" value="1"/>
</dbReference>
<accession>A0ABX3FWS8</accession>
<dbReference type="InterPro" id="IPR039422">
    <property type="entry name" value="MarR/SlyA-like"/>
</dbReference>
<evidence type="ECO:0000313" key="4">
    <source>
        <dbReference type="Proteomes" id="UP000187151"/>
    </source>
</evidence>
<dbReference type="Proteomes" id="UP000187151">
    <property type="component" value="Unassembled WGS sequence"/>
</dbReference>
<dbReference type="SMART" id="SM00347">
    <property type="entry name" value="HTH_MARR"/>
    <property type="match status" value="1"/>
</dbReference>
<proteinExistence type="predicted"/>
<sequence>MSAAARPPVPSTARSGHLSYAIFTLARAHRARAAGMLRELGLHPGQELLLMQLFDRDGQSQSELLESAGLDHSTVSKSVKRMQEAGLLTRTPSEHDRRVMNVHLTDQGRALRRPIEKMWAALEATATEGLDPAAVEAFVATALAVEQSICRSDRADASADADGGTGTETNRPTGRTHRP</sequence>
<dbReference type="RefSeq" id="WP_076046711.1">
    <property type="nucleotide sequence ID" value="NZ_MQUR01000112.1"/>
</dbReference>
<evidence type="ECO:0000259" key="2">
    <source>
        <dbReference type="PROSITE" id="PS50995"/>
    </source>
</evidence>
<protein>
    <submittedName>
        <fullName evidence="3">Transcriptional regulator</fullName>
    </submittedName>
</protein>
<dbReference type="InterPro" id="IPR036388">
    <property type="entry name" value="WH-like_DNA-bd_sf"/>
</dbReference>
<comment type="caution">
    <text evidence="3">The sequence shown here is derived from an EMBL/GenBank/DDBJ whole genome shotgun (WGS) entry which is preliminary data.</text>
</comment>
<dbReference type="InterPro" id="IPR036390">
    <property type="entry name" value="WH_DNA-bd_sf"/>
</dbReference>
<feature type="domain" description="HTH marR-type" evidence="2">
    <location>
        <begin position="15"/>
        <end position="147"/>
    </location>
</feature>
<dbReference type="PRINTS" id="PR00598">
    <property type="entry name" value="HTHMARR"/>
</dbReference>